<name>A0A9P7VHT3_9AGAR</name>
<feature type="compositionally biased region" description="Polar residues" evidence="1">
    <location>
        <begin position="20"/>
        <end position="30"/>
    </location>
</feature>
<proteinExistence type="predicted"/>
<feature type="region of interest" description="Disordered" evidence="1">
    <location>
        <begin position="1"/>
        <end position="30"/>
    </location>
</feature>
<evidence type="ECO:0000313" key="3">
    <source>
        <dbReference type="Proteomes" id="UP000812287"/>
    </source>
</evidence>
<reference evidence="2" key="1">
    <citation type="submission" date="2020-11" db="EMBL/GenBank/DDBJ databases">
        <title>Adaptations for nitrogen fixation in a non-lichenized fungal sporocarp promotes dispersal by wood-feeding termites.</title>
        <authorList>
            <consortium name="DOE Joint Genome Institute"/>
            <person name="Koch R.A."/>
            <person name="Yoon G."/>
            <person name="Arayal U."/>
            <person name="Lail K."/>
            <person name="Amirebrahimi M."/>
            <person name="Labutti K."/>
            <person name="Lipzen A."/>
            <person name="Riley R."/>
            <person name="Barry K."/>
            <person name="Henrissat B."/>
            <person name="Grigoriev I.V."/>
            <person name="Herr J.R."/>
            <person name="Aime M.C."/>
        </authorList>
    </citation>
    <scope>NUCLEOTIDE SEQUENCE</scope>
    <source>
        <strain evidence="2">MCA 3950</strain>
    </source>
</reference>
<dbReference type="EMBL" id="MU250561">
    <property type="protein sequence ID" value="KAG7441298.1"/>
    <property type="molecule type" value="Genomic_DNA"/>
</dbReference>
<comment type="caution">
    <text evidence="2">The sequence shown here is derived from an EMBL/GenBank/DDBJ whole genome shotgun (WGS) entry which is preliminary data.</text>
</comment>
<dbReference type="RefSeq" id="XP_043034798.1">
    <property type="nucleotide sequence ID" value="XM_043184505.1"/>
</dbReference>
<dbReference type="GeneID" id="66106802"/>
<dbReference type="Proteomes" id="UP000812287">
    <property type="component" value="Unassembled WGS sequence"/>
</dbReference>
<organism evidence="2 3">
    <name type="scientific">Guyanagaster necrorhizus</name>
    <dbReference type="NCBI Taxonomy" id="856835"/>
    <lineage>
        <taxon>Eukaryota</taxon>
        <taxon>Fungi</taxon>
        <taxon>Dikarya</taxon>
        <taxon>Basidiomycota</taxon>
        <taxon>Agaricomycotina</taxon>
        <taxon>Agaricomycetes</taxon>
        <taxon>Agaricomycetidae</taxon>
        <taxon>Agaricales</taxon>
        <taxon>Marasmiineae</taxon>
        <taxon>Physalacriaceae</taxon>
        <taxon>Guyanagaster</taxon>
    </lineage>
</organism>
<keyword evidence="3" id="KW-1185">Reference proteome</keyword>
<gene>
    <name evidence="2" type="ORF">BT62DRAFT_923396</name>
</gene>
<sequence>MSNVGLESRVCTPKKYSENPGKSTNTHVNTHDNATATASFVRYSVLNLTAVSQSNTSAKKYAGVGEFKPFRLEMMAEDPSDRPTKKEVLRKFGPWAEGSDIDA</sequence>
<evidence type="ECO:0000313" key="2">
    <source>
        <dbReference type="EMBL" id="KAG7441298.1"/>
    </source>
</evidence>
<dbReference type="AlphaFoldDB" id="A0A9P7VHT3"/>
<evidence type="ECO:0000256" key="1">
    <source>
        <dbReference type="SAM" id="MobiDB-lite"/>
    </source>
</evidence>
<protein>
    <submittedName>
        <fullName evidence="2">Uncharacterized protein</fullName>
    </submittedName>
</protein>
<dbReference type="OrthoDB" id="5987198at2759"/>
<accession>A0A9P7VHT3</accession>